<feature type="compositionally biased region" description="Polar residues" evidence="1">
    <location>
        <begin position="128"/>
        <end position="140"/>
    </location>
</feature>
<evidence type="ECO:0000313" key="2">
    <source>
        <dbReference type="EMBL" id="KZV31973.1"/>
    </source>
</evidence>
<evidence type="ECO:0000313" key="3">
    <source>
        <dbReference type="Proteomes" id="UP000250235"/>
    </source>
</evidence>
<dbReference type="Proteomes" id="UP000250235">
    <property type="component" value="Unassembled WGS sequence"/>
</dbReference>
<protein>
    <submittedName>
        <fullName evidence="2">Uncharacterized protein</fullName>
    </submittedName>
</protein>
<name>A0A2Z7BBU6_9LAMI</name>
<feature type="compositionally biased region" description="Polar residues" evidence="1">
    <location>
        <begin position="39"/>
        <end position="49"/>
    </location>
</feature>
<feature type="compositionally biased region" description="Basic and acidic residues" evidence="1">
    <location>
        <begin position="68"/>
        <end position="83"/>
    </location>
</feature>
<keyword evidence="3" id="KW-1185">Reference proteome</keyword>
<gene>
    <name evidence="2" type="ORF">F511_38494</name>
</gene>
<feature type="compositionally biased region" description="Low complexity" evidence="1">
    <location>
        <begin position="87"/>
        <end position="98"/>
    </location>
</feature>
<dbReference type="EMBL" id="KV006980">
    <property type="protein sequence ID" value="KZV31973.1"/>
    <property type="molecule type" value="Genomic_DNA"/>
</dbReference>
<proteinExistence type="predicted"/>
<sequence length="254" mass="28980">MKRKTLINAYPRSRTEQRNYRPEISKIFERFNHIALTQQVNPRLQSGTKQKVLEKGTQRHQPAPNGDLNRRQSKQIEHDEHYSESQLSSDLSTTSDLTPLRYTSSQPPNYVAQESSSDQTDHAYPAYSSKQTHRSSLGSNQITPHRQIALRLLPTSVKTDVAKRRRIVSSSRQTDRTYVDQLLPNVEILNHFATPKSRTGPVHTVPPARAHLSRSPSLRYSNSSELFCPTTARARENIIDHRLDSLHVLGISRS</sequence>
<accession>A0A2Z7BBU6</accession>
<evidence type="ECO:0000256" key="1">
    <source>
        <dbReference type="SAM" id="MobiDB-lite"/>
    </source>
</evidence>
<feature type="region of interest" description="Disordered" evidence="1">
    <location>
        <begin position="39"/>
        <end position="140"/>
    </location>
</feature>
<organism evidence="2 3">
    <name type="scientific">Dorcoceras hygrometricum</name>
    <dbReference type="NCBI Taxonomy" id="472368"/>
    <lineage>
        <taxon>Eukaryota</taxon>
        <taxon>Viridiplantae</taxon>
        <taxon>Streptophyta</taxon>
        <taxon>Embryophyta</taxon>
        <taxon>Tracheophyta</taxon>
        <taxon>Spermatophyta</taxon>
        <taxon>Magnoliopsida</taxon>
        <taxon>eudicotyledons</taxon>
        <taxon>Gunneridae</taxon>
        <taxon>Pentapetalae</taxon>
        <taxon>asterids</taxon>
        <taxon>lamiids</taxon>
        <taxon>Lamiales</taxon>
        <taxon>Gesneriaceae</taxon>
        <taxon>Didymocarpoideae</taxon>
        <taxon>Trichosporeae</taxon>
        <taxon>Loxocarpinae</taxon>
        <taxon>Dorcoceras</taxon>
    </lineage>
</organism>
<reference evidence="2 3" key="1">
    <citation type="journal article" date="2015" name="Proc. Natl. Acad. Sci. U.S.A.">
        <title>The resurrection genome of Boea hygrometrica: A blueprint for survival of dehydration.</title>
        <authorList>
            <person name="Xiao L."/>
            <person name="Yang G."/>
            <person name="Zhang L."/>
            <person name="Yang X."/>
            <person name="Zhao S."/>
            <person name="Ji Z."/>
            <person name="Zhou Q."/>
            <person name="Hu M."/>
            <person name="Wang Y."/>
            <person name="Chen M."/>
            <person name="Xu Y."/>
            <person name="Jin H."/>
            <person name="Xiao X."/>
            <person name="Hu G."/>
            <person name="Bao F."/>
            <person name="Hu Y."/>
            <person name="Wan P."/>
            <person name="Li L."/>
            <person name="Deng X."/>
            <person name="Kuang T."/>
            <person name="Xiang C."/>
            <person name="Zhu J.K."/>
            <person name="Oliver M.J."/>
            <person name="He Y."/>
        </authorList>
    </citation>
    <scope>NUCLEOTIDE SEQUENCE [LARGE SCALE GENOMIC DNA]</scope>
    <source>
        <strain evidence="3">cv. XS01</strain>
    </source>
</reference>
<feature type="compositionally biased region" description="Polar residues" evidence="1">
    <location>
        <begin position="101"/>
        <end position="118"/>
    </location>
</feature>
<dbReference type="AlphaFoldDB" id="A0A2Z7BBU6"/>